<dbReference type="PANTHER" id="PTHR30419:SF8">
    <property type="entry name" value="NITROGEN ASSIMILATION TRANSCRIPTIONAL ACTIVATOR-RELATED"/>
    <property type="match status" value="1"/>
</dbReference>
<dbReference type="RefSeq" id="WP_313794565.1">
    <property type="nucleotide sequence ID" value="NZ_CP102453.1"/>
</dbReference>
<protein>
    <submittedName>
        <fullName evidence="6">LysR family transcriptional regulator</fullName>
    </submittedName>
</protein>
<keyword evidence="3" id="KW-0238">DNA-binding</keyword>
<evidence type="ECO:0000256" key="3">
    <source>
        <dbReference type="ARBA" id="ARBA00023125"/>
    </source>
</evidence>
<dbReference type="Pfam" id="PF00126">
    <property type="entry name" value="HTH_1"/>
    <property type="match status" value="1"/>
</dbReference>
<dbReference type="Proteomes" id="UP001315967">
    <property type="component" value="Chromosome"/>
</dbReference>
<dbReference type="Gene3D" id="1.10.10.10">
    <property type="entry name" value="Winged helix-like DNA-binding domain superfamily/Winged helix DNA-binding domain"/>
    <property type="match status" value="1"/>
</dbReference>
<dbReference type="Gene3D" id="3.40.190.10">
    <property type="entry name" value="Periplasmic binding protein-like II"/>
    <property type="match status" value="2"/>
</dbReference>
<sequence>MDTRLLRYFLAIAQEGNMTRAAQILHVTQPTLSKQINKLEEIVDAELFIRSSRQMTLTEAGLQLRDRAKEIVELTDKTIADLRQDKQEMNGKVIFGCAETQGFRQLIKTFSRLKATHPKITYEINSGNAIDMLARLDKGLLDFVLVVGSPNLEKYHTLQLNYTDQWGILLRKDDPLNKYHSITPEILRDLPLIVSQQAYSANELSGWLGDDFENCDVVASYNLINNAALMAAEGFGYVMTLANIVNTTGDSDVAFLPLKPNLPANLYLVWKKNAYLSPAAELYLKTFREMVG</sequence>
<dbReference type="PANTHER" id="PTHR30419">
    <property type="entry name" value="HTH-TYPE TRANSCRIPTIONAL REGULATOR YBHD"/>
    <property type="match status" value="1"/>
</dbReference>
<dbReference type="PRINTS" id="PR00039">
    <property type="entry name" value="HTHLYSR"/>
</dbReference>
<dbReference type="PROSITE" id="PS50931">
    <property type="entry name" value="HTH_LYSR"/>
    <property type="match status" value="1"/>
</dbReference>
<evidence type="ECO:0000256" key="2">
    <source>
        <dbReference type="ARBA" id="ARBA00023015"/>
    </source>
</evidence>
<dbReference type="SUPFAM" id="SSF53850">
    <property type="entry name" value="Periplasmic binding protein-like II"/>
    <property type="match status" value="1"/>
</dbReference>
<dbReference type="InterPro" id="IPR036390">
    <property type="entry name" value="WH_DNA-bd_sf"/>
</dbReference>
<keyword evidence="2" id="KW-0805">Transcription regulation</keyword>
<feature type="domain" description="HTH lysR-type" evidence="5">
    <location>
        <begin position="1"/>
        <end position="58"/>
    </location>
</feature>
<keyword evidence="4" id="KW-0804">Transcription</keyword>
<dbReference type="InterPro" id="IPR005119">
    <property type="entry name" value="LysR_subst-bd"/>
</dbReference>
<dbReference type="InterPro" id="IPR050950">
    <property type="entry name" value="HTH-type_LysR_regulators"/>
</dbReference>
<evidence type="ECO:0000313" key="7">
    <source>
        <dbReference type="Proteomes" id="UP001315967"/>
    </source>
</evidence>
<evidence type="ECO:0000256" key="1">
    <source>
        <dbReference type="ARBA" id="ARBA00009437"/>
    </source>
</evidence>
<evidence type="ECO:0000259" key="5">
    <source>
        <dbReference type="PROSITE" id="PS50931"/>
    </source>
</evidence>
<dbReference type="InterPro" id="IPR036388">
    <property type="entry name" value="WH-like_DNA-bd_sf"/>
</dbReference>
<dbReference type="SUPFAM" id="SSF46785">
    <property type="entry name" value="Winged helix' DNA-binding domain"/>
    <property type="match status" value="1"/>
</dbReference>
<gene>
    <name evidence="6" type="ORF">NRE15_05365</name>
</gene>
<comment type="similarity">
    <text evidence="1">Belongs to the LysR transcriptional regulatory family.</text>
</comment>
<proteinExistence type="inferred from homology"/>
<reference evidence="6 7" key="1">
    <citation type="submission" date="2022-08" db="EMBL/GenBank/DDBJ databases">
        <title>Aerococcaceae sp. nov isolated from spoiled eye mask.</title>
        <authorList>
            <person name="Zhou G."/>
            <person name="Xie X.-B."/>
            <person name="Shi Q.-S."/>
            <person name="Wang Y.-S."/>
            <person name="Wen X."/>
            <person name="Peng H."/>
            <person name="Yang X.-J."/>
            <person name="Tao H.-B."/>
            <person name="Huang X.-M."/>
        </authorList>
    </citation>
    <scope>NUCLEOTIDE SEQUENCE [LARGE SCALE GENOMIC DNA]</scope>
    <source>
        <strain evidence="7">DM20194951</strain>
    </source>
</reference>
<keyword evidence="7" id="KW-1185">Reference proteome</keyword>
<name>A0ABY5P8J6_9LACT</name>
<accession>A0ABY5P8J6</accession>
<dbReference type="InterPro" id="IPR000847">
    <property type="entry name" value="LysR_HTH_N"/>
</dbReference>
<organism evidence="6 7">
    <name type="scientific">Fundicoccus culcitae</name>
    <dbReference type="NCBI Taxonomy" id="2969821"/>
    <lineage>
        <taxon>Bacteria</taxon>
        <taxon>Bacillati</taxon>
        <taxon>Bacillota</taxon>
        <taxon>Bacilli</taxon>
        <taxon>Lactobacillales</taxon>
        <taxon>Aerococcaceae</taxon>
        <taxon>Fundicoccus</taxon>
    </lineage>
</organism>
<evidence type="ECO:0000256" key="4">
    <source>
        <dbReference type="ARBA" id="ARBA00023163"/>
    </source>
</evidence>
<dbReference type="CDD" id="cd05466">
    <property type="entry name" value="PBP2_LTTR_substrate"/>
    <property type="match status" value="1"/>
</dbReference>
<dbReference type="EMBL" id="CP102453">
    <property type="protein sequence ID" value="UUX35072.1"/>
    <property type="molecule type" value="Genomic_DNA"/>
</dbReference>
<evidence type="ECO:0000313" key="6">
    <source>
        <dbReference type="EMBL" id="UUX35072.1"/>
    </source>
</evidence>
<dbReference type="Pfam" id="PF03466">
    <property type="entry name" value="LysR_substrate"/>
    <property type="match status" value="1"/>
</dbReference>